<dbReference type="KEGG" id="mru:mru_0240"/>
<feature type="domain" description="DNA polymerase II large subunit DP2 catalytic" evidence="17">
    <location>
        <begin position="762"/>
        <end position="1059"/>
    </location>
</feature>
<dbReference type="NCBIfam" id="NF003103">
    <property type="entry name" value="PRK04023.1"/>
    <property type="match status" value="1"/>
</dbReference>
<sequence length="1187" mass="133155">MDSGMDYFERLESETQRLYEIANEARSKGFDVELETEIPVAKDLAERVEGLVGPKGIARRIKELEATGISREEVAFEIAAEIASQESSETGAKLEAEKQAFADQGLRTALAIITEGVVAAPLEGISGVKIKSNSDGTKYVAVYFAGPIRSAGGTAAALSVLLGDKIRVATGLDRFKPTDDEIERYVEEVELYESEVTNLQYSPTPEEVRFAARSIPVEVSGEPTDQIEVSHRDLPRVETNNIRGGALLAMVEGVIQKSKKILKISKKLNLDSWEFLAEYAKGIGSSQEEEKSEEETEEIVEEIDDNIIDKDELFAHSKYAHDIIGGRPVLGYPSEKGGFRLRYGRSRNTGLATMGVHPATMELLEFLAVGTQLKIERPGKGNCVVPVDSIEGPTVKLKSGEVRRLDSIADAREVKGKVVEILFLGDMLVAFGEFLRNNQPMLGSCWCEEWWIECIRNSDKYKSFSNDSELYDYLIERGIDLSIEHFISHEDSSKYMDFDRESFNLNFLEKKRYTAEEAFRISYDFSVPLHPEYTYYYNDISREDLAYLNEWLDTKRDYLSTDYLNGEDLILDLAPQKRILEILGLVHKLIDKKVVIDRDHAYALMKTVGNGSALEDNDGDLSSEVKTIDYSKYLDDDHYKSKVVDILNENIDFEIMDKAPCYIGTRVGRPEKSKERMMRPAPHVLFPIGNNGGSRRLVAEAAKKRKINVEIARRQCTNPDCGLSSFMAICPHCGAPTEITKASQKDINLSTMLSKASNNIGVRKVDEVKGVIGLISEDKLPEPLEKGILRAKNGVFTFKEGTIRHDSTDLPLTHFIPREIGVTVPKLIEMGYTHDCYGQEIVSDDQIIELKVQDIVVSDNCGDYLVGVANFVDDLLEKYYGMDRFYNVEDKYDLIGHLIAGLAPHTSAGVLGRIVGFTKALGCYAHPYFHSAKRRNCDSDEDSVLLLLDALINFSKSYLPSTRGGSMDAPLVLSTRIDPEEIDDESHNLDIFERFPLGFYQKSQEPLKPADMLEFVDNVEMHLGTDRQYHDLMFSHHTSNIHAGPKVCLYKRLGSMKEKVEAQIHLAELIRAVDQRGVVEGVLSSHFLPDIMGNSRAFSKQKVRCPKCGAKYRRMPLTGKCKCGGDLILSVSKGSVVKYLEISQNLVNRYPVSHYLEQRLEIQEFGINSLFESDKSKQSSLDVFFGK</sequence>
<dbReference type="Proteomes" id="UP000008680">
    <property type="component" value="Chromosome"/>
</dbReference>
<dbReference type="InterPro" id="IPR004475">
    <property type="entry name" value="PolC_DP2"/>
</dbReference>
<dbReference type="PIRSF" id="PIRSF016275">
    <property type="entry name" value="PolC_DP2"/>
    <property type="match status" value="1"/>
</dbReference>
<evidence type="ECO:0000256" key="9">
    <source>
        <dbReference type="ARBA" id="ARBA00022932"/>
    </source>
</evidence>
<protein>
    <recommendedName>
        <fullName evidence="14">DNA polymerase II large subunit</fullName>
        <shortName evidence="14">Pol II</shortName>
        <ecNumber evidence="14">2.7.7.7</ecNumber>
    </recommendedName>
    <alternativeName>
        <fullName evidence="14">Exodeoxyribonuclease large subunit</fullName>
        <ecNumber evidence="14">3.1.11.1</ecNumber>
    </alternativeName>
</protein>
<feature type="domain" description="DNA polymerase II large subunit DP2 central" evidence="16">
    <location>
        <begin position="312"/>
        <end position="744"/>
    </location>
</feature>
<gene>
    <name evidence="18" type="primary">polD2</name>
    <name evidence="14" type="synonym">polC</name>
    <name evidence="18" type="ordered locus">mru_0240</name>
</gene>
<dbReference type="GO" id="GO:0008310">
    <property type="term" value="F:single-stranded DNA 3'-5' DNA exonuclease activity"/>
    <property type="evidence" value="ECO:0007669"/>
    <property type="project" value="UniProtKB-EC"/>
</dbReference>
<evidence type="ECO:0000256" key="14">
    <source>
        <dbReference type="HAMAP-Rule" id="MF_00324"/>
    </source>
</evidence>
<keyword evidence="19" id="KW-1185">Reference proteome</keyword>
<accession>D3DZD7</accession>
<name>D3DZD7_METRM</name>
<keyword evidence="3 14" id="KW-0808">Transferase</keyword>
<dbReference type="EMBL" id="CP001719">
    <property type="protein sequence ID" value="ADC46092.1"/>
    <property type="molecule type" value="Genomic_DNA"/>
</dbReference>
<dbReference type="HAMAP" id="MF_00324">
    <property type="entry name" value="DNApol_II_L_arch"/>
    <property type="match status" value="1"/>
</dbReference>
<dbReference type="Pfam" id="PF24846">
    <property type="entry name" value="PolC_DP2_cat"/>
    <property type="match status" value="1"/>
</dbReference>
<dbReference type="Pfam" id="PF03833">
    <property type="entry name" value="PolC_DP2_N"/>
    <property type="match status" value="1"/>
</dbReference>
<keyword evidence="9 14" id="KW-0239">DNA-directed DNA polymerase</keyword>
<evidence type="ECO:0000256" key="4">
    <source>
        <dbReference type="ARBA" id="ARBA00022695"/>
    </source>
</evidence>
<evidence type="ECO:0000256" key="7">
    <source>
        <dbReference type="ARBA" id="ARBA00022801"/>
    </source>
</evidence>
<dbReference type="InterPro" id="IPR023118">
    <property type="entry name" value="YqaI_dom_sf"/>
</dbReference>
<dbReference type="Pfam" id="PF24844">
    <property type="entry name" value="PolC_DP2_central"/>
    <property type="match status" value="1"/>
</dbReference>
<dbReference type="AlphaFoldDB" id="D3DZD7"/>
<keyword evidence="10 14" id="KW-0238">DNA-binding</keyword>
<evidence type="ECO:0000256" key="10">
    <source>
        <dbReference type="ARBA" id="ARBA00023125"/>
    </source>
</evidence>
<dbReference type="GO" id="GO:0003677">
    <property type="term" value="F:DNA binding"/>
    <property type="evidence" value="ECO:0007669"/>
    <property type="project" value="UniProtKB-UniRule"/>
</dbReference>
<evidence type="ECO:0000256" key="1">
    <source>
        <dbReference type="ARBA" id="ARBA00011053"/>
    </source>
</evidence>
<dbReference type="EC" id="3.1.11.1" evidence="14"/>
<comment type="similarity">
    <text evidence="1 14">Belongs to the archaeal DNA polymerase II family.</text>
</comment>
<dbReference type="PANTHER" id="PTHR42210">
    <property type="entry name" value="DNA POLYMERASE II LARGE SUBUNIT"/>
    <property type="match status" value="1"/>
</dbReference>
<dbReference type="RefSeq" id="WP_012955048.1">
    <property type="nucleotide sequence ID" value="NC_013790.1"/>
</dbReference>
<dbReference type="InterPro" id="IPR056171">
    <property type="entry name" value="PolC_DP2_central_dom"/>
</dbReference>
<evidence type="ECO:0000259" key="15">
    <source>
        <dbReference type="Pfam" id="PF03833"/>
    </source>
</evidence>
<dbReference type="PANTHER" id="PTHR42210:SF1">
    <property type="entry name" value="DNA POLYMERASE II LARGE SUBUNIT"/>
    <property type="match status" value="1"/>
</dbReference>
<keyword evidence="7 14" id="KW-0378">Hydrolase</keyword>
<proteinExistence type="inferred from homology"/>
<dbReference type="InterPro" id="IPR056172">
    <property type="entry name" value="PolC_DP2_cat_dom"/>
</dbReference>
<dbReference type="InterPro" id="IPR016033">
    <property type="entry name" value="PolC_DP2_N"/>
</dbReference>
<evidence type="ECO:0000259" key="17">
    <source>
        <dbReference type="Pfam" id="PF24846"/>
    </source>
</evidence>
<dbReference type="NCBIfam" id="TIGR00354">
    <property type="entry name" value="polC"/>
    <property type="match status" value="1"/>
</dbReference>
<dbReference type="GO" id="GO:0006308">
    <property type="term" value="P:DNA catabolic process"/>
    <property type="evidence" value="ECO:0007669"/>
    <property type="project" value="UniProtKB-UniRule"/>
</dbReference>
<dbReference type="GeneID" id="8769880"/>
<comment type="subunit">
    <text evidence="2 14">Heterodimer of a large subunit and a small subunit.</text>
</comment>
<dbReference type="eggNOG" id="arCOG04447">
    <property type="taxonomic scope" value="Archaea"/>
</dbReference>
<evidence type="ECO:0000256" key="5">
    <source>
        <dbReference type="ARBA" id="ARBA00022705"/>
    </source>
</evidence>
<evidence type="ECO:0000256" key="12">
    <source>
        <dbReference type="ARBA" id="ARBA00025068"/>
    </source>
</evidence>
<evidence type="ECO:0000256" key="2">
    <source>
        <dbReference type="ARBA" id="ARBA00011315"/>
    </source>
</evidence>
<dbReference type="HOGENOM" id="CLU_001154_0_0_2"/>
<comment type="function">
    <text evidence="12 14">Possesses two activities: a DNA synthesis (polymerase) and an exonucleolytic activity that degrades single-stranded DNA in the 3'- to 5'-direction. Has a template-primer preference which is characteristic of a replicative DNA polymerase.</text>
</comment>
<dbReference type="GO" id="GO:0003887">
    <property type="term" value="F:DNA-directed DNA polymerase activity"/>
    <property type="evidence" value="ECO:0007669"/>
    <property type="project" value="UniProtKB-UniRule"/>
</dbReference>
<keyword evidence="8 14" id="KW-0269">Exonuclease</keyword>
<evidence type="ECO:0000259" key="16">
    <source>
        <dbReference type="Pfam" id="PF24844"/>
    </source>
</evidence>
<keyword evidence="5 14" id="KW-0235">DNA replication</keyword>
<dbReference type="Gene3D" id="3.30.40.30">
    <property type="entry name" value="YqaI domain"/>
    <property type="match status" value="1"/>
</dbReference>
<evidence type="ECO:0000256" key="13">
    <source>
        <dbReference type="ARBA" id="ARBA00049244"/>
    </source>
</evidence>
<evidence type="ECO:0000256" key="8">
    <source>
        <dbReference type="ARBA" id="ARBA00022839"/>
    </source>
</evidence>
<dbReference type="PATRIC" id="fig|634498.28.peg.244"/>
<evidence type="ECO:0000313" key="19">
    <source>
        <dbReference type="Proteomes" id="UP000008680"/>
    </source>
</evidence>
<keyword evidence="6 14" id="KW-0540">Nuclease</keyword>
<dbReference type="STRING" id="634498.mru_0240"/>
<organism evidence="18 19">
    <name type="scientific">Methanobrevibacter ruminantium (strain ATCC 35063 / DSM 1093 / JCM 13430 / OCM 146 / M1)</name>
    <name type="common">Methanobacterium ruminantium</name>
    <dbReference type="NCBI Taxonomy" id="634498"/>
    <lineage>
        <taxon>Archaea</taxon>
        <taxon>Methanobacteriati</taxon>
        <taxon>Methanobacteriota</taxon>
        <taxon>Methanomada group</taxon>
        <taxon>Methanobacteria</taxon>
        <taxon>Methanobacteriales</taxon>
        <taxon>Methanobacteriaceae</taxon>
        <taxon>Methanobrevibacter</taxon>
    </lineage>
</organism>
<feature type="domain" description="DNA polymerase II large subunit DP2 N-terminal" evidence="15">
    <location>
        <begin position="6"/>
        <end position="281"/>
    </location>
</feature>
<reference evidence="18 19" key="1">
    <citation type="journal article" date="2010" name="PLoS ONE">
        <title>The genome sequence of the rumen methanogen Methanobrevibacter ruminantium reveals new possibilities for controlling ruminant methane emissions.</title>
        <authorList>
            <person name="Leahy S.C."/>
            <person name="Kelly W.J."/>
            <person name="Altermann E."/>
            <person name="Ronimus R.S."/>
            <person name="Yeoman C.J."/>
            <person name="Pacheco D.M."/>
            <person name="Li D."/>
            <person name="Kong Z."/>
            <person name="McTavish S."/>
            <person name="Sang C."/>
            <person name="Lambie S.C."/>
            <person name="Janssen P.H."/>
            <person name="Dey D."/>
            <person name="Attwood G.T."/>
        </authorList>
    </citation>
    <scope>NUCLEOTIDE SEQUENCE [LARGE SCALE GENOMIC DNA]</scope>
    <source>
        <strain evidence="19">ATCC 35063 / DSM 1093 / JCM 13430 / OCM 146 / M1</strain>
    </source>
</reference>
<comment type="catalytic activity">
    <reaction evidence="14">
        <text>Exonucleolytic cleavage in the 3'- to 5'-direction to yield nucleoside 5'-phosphates.</text>
        <dbReference type="EC" id="3.1.11.1"/>
    </reaction>
</comment>
<keyword evidence="4 14" id="KW-0548">Nucleotidyltransferase</keyword>
<keyword evidence="11 14" id="KW-0511">Multifunctional enzyme</keyword>
<dbReference type="EC" id="2.7.7.7" evidence="14"/>
<evidence type="ECO:0000256" key="11">
    <source>
        <dbReference type="ARBA" id="ARBA00023268"/>
    </source>
</evidence>
<evidence type="ECO:0000256" key="6">
    <source>
        <dbReference type="ARBA" id="ARBA00022722"/>
    </source>
</evidence>
<comment type="catalytic activity">
    <reaction evidence="13 14">
        <text>DNA(n) + a 2'-deoxyribonucleoside 5'-triphosphate = DNA(n+1) + diphosphate</text>
        <dbReference type="Rhea" id="RHEA:22508"/>
        <dbReference type="Rhea" id="RHEA-COMP:17339"/>
        <dbReference type="Rhea" id="RHEA-COMP:17340"/>
        <dbReference type="ChEBI" id="CHEBI:33019"/>
        <dbReference type="ChEBI" id="CHEBI:61560"/>
        <dbReference type="ChEBI" id="CHEBI:173112"/>
        <dbReference type="EC" id="2.7.7.7"/>
    </reaction>
</comment>
<evidence type="ECO:0000313" key="18">
    <source>
        <dbReference type="EMBL" id="ADC46092.1"/>
    </source>
</evidence>
<evidence type="ECO:0000256" key="3">
    <source>
        <dbReference type="ARBA" id="ARBA00022679"/>
    </source>
</evidence>
<dbReference type="GO" id="GO:0006261">
    <property type="term" value="P:DNA-templated DNA replication"/>
    <property type="evidence" value="ECO:0007669"/>
    <property type="project" value="UniProtKB-UniRule"/>
</dbReference>